<evidence type="ECO:0000256" key="8">
    <source>
        <dbReference type="ARBA" id="ARBA00046611"/>
    </source>
</evidence>
<dbReference type="WBParaSite" id="jg18712">
    <property type="protein sequence ID" value="jg18712"/>
    <property type="gene ID" value="jg18712"/>
</dbReference>
<dbReference type="Pfam" id="PF03029">
    <property type="entry name" value="ATP_bind_1"/>
    <property type="match status" value="1"/>
</dbReference>
<evidence type="ECO:0000256" key="6">
    <source>
        <dbReference type="ARBA" id="ARBA00023134"/>
    </source>
</evidence>
<dbReference type="Proteomes" id="UP000887574">
    <property type="component" value="Unplaced"/>
</dbReference>
<keyword evidence="9" id="KW-0175">Coiled coil</keyword>
<evidence type="ECO:0000256" key="4">
    <source>
        <dbReference type="ARBA" id="ARBA00022741"/>
    </source>
</evidence>
<evidence type="ECO:0000256" key="1">
    <source>
        <dbReference type="ARBA" id="ARBA00003181"/>
    </source>
</evidence>
<reference evidence="12" key="1">
    <citation type="submission" date="2022-11" db="UniProtKB">
        <authorList>
            <consortium name="WormBaseParasite"/>
        </authorList>
    </citation>
    <scope>IDENTIFICATION</scope>
</reference>
<sequence>MAYYGQLVIGAPGAGKTTYCAGLMQLLKQLKRPAVCINLDPANDLLPFQADIDIRELITVEDVMQKLELGPNGALRYCMQTLSKNIEWLKNRLKKYPDRYLVIDMPGQLELYNSDDSITNVIQQFNRWQWRICAIHLSDALYASDPGKFISVVLCALSIMVNLEVAQINVLSKLPDLKQVARLLDDHPALSKYKKMNEELCDVIESYSLVNFVLLDVSSKEKMINLMKMADNANGFSIADSIFIMDHLDVDRSELRYPSSPRYAISDEDSENAATDEPDQFLRPFVRASKEIQTKVRNVEKSINELRAVTEPYTQLSDSLRKLAEKYQQQRRTINQLRTQNQDLQAENKRITESLSKAENEKKCIENTLATAQISKSNVQAQVSTLIKEREGLLKIQASNTQQIASMRTSEHEMSIKNTKLNAELMDQSTYNDELEKKILLERQEWKCLMEQNERDVAKRMEGQKAELERQHGHKLQFEVREYEMKHRLMKKTFEDALKEAELETKKLAAERNEWFAKYNQLVSEIDEKKRRLNADVQKLLSEKWQEMMHSFNCHQATQNTRDANFMIRRPENLASNFLEELIGSSASDSSVFVHDKNDSPENSENVPPVPRASKKISTSARVSSHQPLMHDVVGKRISSHVTPRALRSNTLQRKQVP</sequence>
<comment type="similarity">
    <text evidence="2">Belongs to the GPN-loop GTPase family.</text>
</comment>
<dbReference type="CDD" id="cd17871">
    <property type="entry name" value="GPN2"/>
    <property type="match status" value="1"/>
</dbReference>
<feature type="compositionally biased region" description="Polar residues" evidence="10">
    <location>
        <begin position="616"/>
        <end position="627"/>
    </location>
</feature>
<keyword evidence="6" id="KW-0342">GTP-binding</keyword>
<feature type="coiled-coil region" evidence="9">
    <location>
        <begin position="451"/>
        <end position="543"/>
    </location>
</feature>
<organism evidence="11 12">
    <name type="scientific">Ditylenchus dipsaci</name>
    <dbReference type="NCBI Taxonomy" id="166011"/>
    <lineage>
        <taxon>Eukaryota</taxon>
        <taxon>Metazoa</taxon>
        <taxon>Ecdysozoa</taxon>
        <taxon>Nematoda</taxon>
        <taxon>Chromadorea</taxon>
        <taxon>Rhabditida</taxon>
        <taxon>Tylenchina</taxon>
        <taxon>Tylenchomorpha</taxon>
        <taxon>Sphaerularioidea</taxon>
        <taxon>Anguinidae</taxon>
        <taxon>Anguininae</taxon>
        <taxon>Ditylenchus</taxon>
    </lineage>
</organism>
<name>A0A915DEX4_9BILA</name>
<dbReference type="PANTHER" id="PTHR21231:SF3">
    <property type="entry name" value="GPN-LOOP GTPASE 2"/>
    <property type="match status" value="1"/>
</dbReference>
<keyword evidence="4" id="KW-0547">Nucleotide-binding</keyword>
<dbReference type="SUPFAM" id="SSF52540">
    <property type="entry name" value="P-loop containing nucleoside triphosphate hydrolases"/>
    <property type="match status" value="1"/>
</dbReference>
<keyword evidence="5" id="KW-0378">Hydrolase</keyword>
<evidence type="ECO:0000256" key="3">
    <source>
        <dbReference type="ARBA" id="ARBA00014588"/>
    </source>
</evidence>
<proteinExistence type="inferred from homology"/>
<dbReference type="PANTHER" id="PTHR21231">
    <property type="entry name" value="XPA-BINDING PROTEIN 1-RELATED"/>
    <property type="match status" value="1"/>
</dbReference>
<evidence type="ECO:0000256" key="5">
    <source>
        <dbReference type="ARBA" id="ARBA00022801"/>
    </source>
</evidence>
<protein>
    <recommendedName>
        <fullName evidence="3">GPN-loop GTPase 2</fullName>
    </recommendedName>
    <alternativeName>
        <fullName evidence="7">ATP-binding domain 1 family member B</fullName>
    </alternativeName>
</protein>
<comment type="subunit">
    <text evidence="8">Heterodimers with GPN1 or GPN3. Binds to RNA polymerase II (RNAPII).</text>
</comment>
<dbReference type="InterPro" id="IPR004130">
    <property type="entry name" value="Gpn"/>
</dbReference>
<dbReference type="GO" id="GO:0005525">
    <property type="term" value="F:GTP binding"/>
    <property type="evidence" value="ECO:0007669"/>
    <property type="project" value="UniProtKB-KW"/>
</dbReference>
<feature type="coiled-coil region" evidence="9">
    <location>
        <begin position="289"/>
        <end position="375"/>
    </location>
</feature>
<dbReference type="InterPro" id="IPR030231">
    <property type="entry name" value="Gpn2"/>
</dbReference>
<dbReference type="Gene3D" id="3.40.50.300">
    <property type="entry name" value="P-loop containing nucleotide triphosphate hydrolases"/>
    <property type="match status" value="1"/>
</dbReference>
<dbReference type="AlphaFoldDB" id="A0A915DEX4"/>
<evidence type="ECO:0000313" key="11">
    <source>
        <dbReference type="Proteomes" id="UP000887574"/>
    </source>
</evidence>
<feature type="compositionally biased region" description="Polar residues" evidence="10">
    <location>
        <begin position="648"/>
        <end position="658"/>
    </location>
</feature>
<accession>A0A915DEX4</accession>
<evidence type="ECO:0000256" key="2">
    <source>
        <dbReference type="ARBA" id="ARBA00005290"/>
    </source>
</evidence>
<comment type="function">
    <text evidence="1">Small GTPase required for proper localization of RNA polymerase II and III (RNAPII and RNAPIII). May act at an RNAP assembly step prior to nuclear import.</text>
</comment>
<evidence type="ECO:0000256" key="10">
    <source>
        <dbReference type="SAM" id="MobiDB-lite"/>
    </source>
</evidence>
<evidence type="ECO:0000256" key="9">
    <source>
        <dbReference type="SAM" id="Coils"/>
    </source>
</evidence>
<feature type="region of interest" description="Disordered" evidence="10">
    <location>
        <begin position="591"/>
        <end position="658"/>
    </location>
</feature>
<evidence type="ECO:0000313" key="12">
    <source>
        <dbReference type="WBParaSite" id="jg18712"/>
    </source>
</evidence>
<dbReference type="GO" id="GO:0003924">
    <property type="term" value="F:GTPase activity"/>
    <property type="evidence" value="ECO:0007669"/>
    <property type="project" value="TreeGrafter"/>
</dbReference>
<dbReference type="GO" id="GO:0005737">
    <property type="term" value="C:cytoplasm"/>
    <property type="evidence" value="ECO:0007669"/>
    <property type="project" value="TreeGrafter"/>
</dbReference>
<keyword evidence="11" id="KW-1185">Reference proteome</keyword>
<dbReference type="InterPro" id="IPR027417">
    <property type="entry name" value="P-loop_NTPase"/>
</dbReference>
<evidence type="ECO:0000256" key="7">
    <source>
        <dbReference type="ARBA" id="ARBA00029700"/>
    </source>
</evidence>